<dbReference type="RefSeq" id="WP_192600684.1">
    <property type="nucleotide sequence ID" value="NZ_JADBEL010000050.1"/>
</dbReference>
<keyword evidence="2" id="KW-1185">Reference proteome</keyword>
<sequence length="52" mass="5752">MFFNTDVHDVIISVLLSQTDGLINRGMGGVKKMKLDRMLGITMEPWGTSPPC</sequence>
<comment type="caution">
    <text evidence="1">The sequence shown here is derived from an EMBL/GenBank/DDBJ whole genome shotgun (WGS) entry which is preliminary data.</text>
</comment>
<dbReference type="Proteomes" id="UP000658225">
    <property type="component" value="Unassembled WGS sequence"/>
</dbReference>
<evidence type="ECO:0000313" key="2">
    <source>
        <dbReference type="Proteomes" id="UP000658225"/>
    </source>
</evidence>
<proteinExistence type="predicted"/>
<organism evidence="1 2">
    <name type="scientific">Sporosarcina limicola</name>
    <dbReference type="NCBI Taxonomy" id="34101"/>
    <lineage>
        <taxon>Bacteria</taxon>
        <taxon>Bacillati</taxon>
        <taxon>Bacillota</taxon>
        <taxon>Bacilli</taxon>
        <taxon>Bacillales</taxon>
        <taxon>Caryophanaceae</taxon>
        <taxon>Sporosarcina</taxon>
    </lineage>
</organism>
<reference evidence="1" key="1">
    <citation type="submission" date="2020-10" db="EMBL/GenBank/DDBJ databases">
        <title>Genomic Encyclopedia of Type Strains, Phase IV (KMG-IV): sequencing the most valuable type-strain genomes for metagenomic binning, comparative biology and taxonomic classification.</title>
        <authorList>
            <person name="Goeker M."/>
        </authorList>
    </citation>
    <scope>NUCLEOTIDE SEQUENCE</scope>
    <source>
        <strain evidence="1">DSM 13886</strain>
    </source>
</reference>
<dbReference type="EMBL" id="JADBEL010000050">
    <property type="protein sequence ID" value="MBE1557099.1"/>
    <property type="molecule type" value="Genomic_DNA"/>
</dbReference>
<dbReference type="AlphaFoldDB" id="A0A927R8K7"/>
<gene>
    <name evidence="1" type="ORF">H4683_004231</name>
</gene>
<accession>A0A927R8K7</accession>
<name>A0A927R8K7_9BACL</name>
<evidence type="ECO:0000313" key="1">
    <source>
        <dbReference type="EMBL" id="MBE1557099.1"/>
    </source>
</evidence>
<protein>
    <submittedName>
        <fullName evidence="1">Uncharacterized protein</fullName>
    </submittedName>
</protein>